<protein>
    <submittedName>
        <fullName evidence="1">Uncharacterized protein</fullName>
    </submittedName>
</protein>
<comment type="caution">
    <text evidence="1">The sequence shown here is derived from an EMBL/GenBank/DDBJ whole genome shotgun (WGS) entry which is preliminary data.</text>
</comment>
<proteinExistence type="predicted"/>
<name>A0A645D991_9ZZZZ</name>
<reference evidence="1" key="1">
    <citation type="submission" date="2019-08" db="EMBL/GenBank/DDBJ databases">
        <authorList>
            <person name="Kucharzyk K."/>
            <person name="Murdoch R.W."/>
            <person name="Higgins S."/>
            <person name="Loffler F."/>
        </authorList>
    </citation>
    <scope>NUCLEOTIDE SEQUENCE</scope>
</reference>
<gene>
    <name evidence="1" type="ORF">SDC9_132820</name>
</gene>
<dbReference type="AlphaFoldDB" id="A0A645D991"/>
<organism evidence="1">
    <name type="scientific">bioreactor metagenome</name>
    <dbReference type="NCBI Taxonomy" id="1076179"/>
    <lineage>
        <taxon>unclassified sequences</taxon>
        <taxon>metagenomes</taxon>
        <taxon>ecological metagenomes</taxon>
    </lineage>
</organism>
<evidence type="ECO:0000313" key="1">
    <source>
        <dbReference type="EMBL" id="MPM85739.1"/>
    </source>
</evidence>
<sequence>MHFPVIRIIKRKGFANISVRVFYLKYSIFPENNMSIASFGIIYAEAKPSPAVIDIIFHKRYYVHRYLSIPFAFYRFCGSTHIYSGIDSVFYEKLNTAIRNFTVLQCAGILRINNMNIVSERRRGI</sequence>
<dbReference type="EMBL" id="VSSQ01033953">
    <property type="protein sequence ID" value="MPM85739.1"/>
    <property type="molecule type" value="Genomic_DNA"/>
</dbReference>
<accession>A0A645D991</accession>